<name>A0A7S4AMU3_9STRA</name>
<organism evidence="3">
    <name type="scientific">Pseudo-nitzschia australis</name>
    <dbReference type="NCBI Taxonomy" id="44445"/>
    <lineage>
        <taxon>Eukaryota</taxon>
        <taxon>Sar</taxon>
        <taxon>Stramenopiles</taxon>
        <taxon>Ochrophyta</taxon>
        <taxon>Bacillariophyta</taxon>
        <taxon>Bacillariophyceae</taxon>
        <taxon>Bacillariophycidae</taxon>
        <taxon>Bacillariales</taxon>
        <taxon>Bacillariaceae</taxon>
        <taxon>Pseudo-nitzschia</taxon>
    </lineage>
</organism>
<evidence type="ECO:0000256" key="1">
    <source>
        <dbReference type="SAM" id="Coils"/>
    </source>
</evidence>
<feature type="region of interest" description="Disordered" evidence="2">
    <location>
        <begin position="116"/>
        <end position="209"/>
    </location>
</feature>
<dbReference type="AlphaFoldDB" id="A0A7S4AMU3"/>
<feature type="compositionally biased region" description="Basic and acidic residues" evidence="2">
    <location>
        <begin position="192"/>
        <end position="203"/>
    </location>
</feature>
<feature type="coiled-coil region" evidence="1">
    <location>
        <begin position="70"/>
        <end position="104"/>
    </location>
</feature>
<protein>
    <submittedName>
        <fullName evidence="3">Uncharacterized protein</fullName>
    </submittedName>
</protein>
<dbReference type="EMBL" id="HBIX01019334">
    <property type="protein sequence ID" value="CAE0720978.1"/>
    <property type="molecule type" value="Transcribed_RNA"/>
</dbReference>
<accession>A0A7S4AMU3</accession>
<gene>
    <name evidence="3" type="ORF">PAUS00366_LOCUS13732</name>
</gene>
<evidence type="ECO:0000313" key="3">
    <source>
        <dbReference type="EMBL" id="CAE0720978.1"/>
    </source>
</evidence>
<feature type="compositionally biased region" description="Basic residues" evidence="2">
    <location>
        <begin position="181"/>
        <end position="191"/>
    </location>
</feature>
<proteinExistence type="predicted"/>
<feature type="compositionally biased region" description="Acidic residues" evidence="2">
    <location>
        <begin position="154"/>
        <end position="163"/>
    </location>
</feature>
<reference evidence="3" key="1">
    <citation type="submission" date="2021-01" db="EMBL/GenBank/DDBJ databases">
        <authorList>
            <person name="Corre E."/>
            <person name="Pelletier E."/>
            <person name="Niang G."/>
            <person name="Scheremetjew M."/>
            <person name="Finn R."/>
            <person name="Kale V."/>
            <person name="Holt S."/>
            <person name="Cochrane G."/>
            <person name="Meng A."/>
            <person name="Brown T."/>
            <person name="Cohen L."/>
        </authorList>
    </citation>
    <scope>NUCLEOTIDE SEQUENCE</scope>
    <source>
        <strain evidence="3">10249 10 AB</strain>
    </source>
</reference>
<keyword evidence="1" id="KW-0175">Coiled coil</keyword>
<evidence type="ECO:0000256" key="2">
    <source>
        <dbReference type="SAM" id="MobiDB-lite"/>
    </source>
</evidence>
<feature type="compositionally biased region" description="Basic residues" evidence="2">
    <location>
        <begin position="129"/>
        <end position="142"/>
    </location>
</feature>
<sequence length="209" mass="23715">MGRNKDSDNCDDAASSPSLSFVHRMRHATVLCCFKLKYQGKISLLEFQIMRLKKKFGVEYLTLVGDNASVEDLKECLKTALDEVAELEAEIDHFFNKIDGKEQKLTDKTTRTKITDELLDSNENNTKQSKSKPKSKGKKSTKPRGDSFDWGSSNDDDFDDDNNYDNAEGVSHTKRGSVSEKKRRMPKKKGAWSKDPRKERPTGKEQNGI</sequence>